<protein>
    <submittedName>
        <fullName evidence="1">Uncharacterized protein</fullName>
    </submittedName>
</protein>
<comment type="caution">
    <text evidence="1">The sequence shown here is derived from an EMBL/GenBank/DDBJ whole genome shotgun (WGS) entry which is preliminary data.</text>
</comment>
<gene>
    <name evidence="1" type="ORF">BGZ80_011146</name>
</gene>
<evidence type="ECO:0000313" key="1">
    <source>
        <dbReference type="EMBL" id="KAG0013341.1"/>
    </source>
</evidence>
<reference evidence="1" key="1">
    <citation type="journal article" date="2020" name="Fungal Divers.">
        <title>Resolving the Mortierellaceae phylogeny through synthesis of multi-gene phylogenetics and phylogenomics.</title>
        <authorList>
            <person name="Vandepol N."/>
            <person name="Liber J."/>
            <person name="Desiro A."/>
            <person name="Na H."/>
            <person name="Kennedy M."/>
            <person name="Barry K."/>
            <person name="Grigoriev I.V."/>
            <person name="Miller A.N."/>
            <person name="O'Donnell K."/>
            <person name="Stajich J.E."/>
            <person name="Bonito G."/>
        </authorList>
    </citation>
    <scope>NUCLEOTIDE SEQUENCE</scope>
    <source>
        <strain evidence="1">NRRL 2769</strain>
    </source>
</reference>
<dbReference type="Proteomes" id="UP000703661">
    <property type="component" value="Unassembled WGS sequence"/>
</dbReference>
<name>A0A9P6SZ88_9FUNG</name>
<proteinExistence type="predicted"/>
<keyword evidence="2" id="KW-1185">Reference proteome</keyword>
<dbReference type="EMBL" id="JAAAID010000860">
    <property type="protein sequence ID" value="KAG0013341.1"/>
    <property type="molecule type" value="Genomic_DNA"/>
</dbReference>
<sequence>MEIRWSERWKLDFYELGDIYNVFLVGDFKATQKTSTEREIREEVRVAAMLSYNGLGEKKDILFARISQDTLASANKDEIKYVHFDDTQGLDEVTFECWLSKLDAQVDRNILVIIGPDTWKLLNINDSSKPLQKLRFVTVMNIGDTYHGILPEKCPEIEGLYPAIPLALGAEARISHDNILSSLSQKLQEIDVGFKSTSFLTLAGQSSCLRGQQCTCLSDKVSESIRSSSETI</sequence>
<accession>A0A9P6SZ88</accession>
<dbReference type="AlphaFoldDB" id="A0A9P6SZ88"/>
<organism evidence="1 2">
    <name type="scientific">Entomortierella chlamydospora</name>
    <dbReference type="NCBI Taxonomy" id="101097"/>
    <lineage>
        <taxon>Eukaryota</taxon>
        <taxon>Fungi</taxon>
        <taxon>Fungi incertae sedis</taxon>
        <taxon>Mucoromycota</taxon>
        <taxon>Mortierellomycotina</taxon>
        <taxon>Mortierellomycetes</taxon>
        <taxon>Mortierellales</taxon>
        <taxon>Mortierellaceae</taxon>
        <taxon>Entomortierella</taxon>
    </lineage>
</organism>
<evidence type="ECO:0000313" key="2">
    <source>
        <dbReference type="Proteomes" id="UP000703661"/>
    </source>
</evidence>